<evidence type="ECO:0000256" key="3">
    <source>
        <dbReference type="ARBA" id="ARBA00023172"/>
    </source>
</evidence>
<dbReference type="Pfam" id="PF00589">
    <property type="entry name" value="Phage_integrase"/>
    <property type="match status" value="1"/>
</dbReference>
<feature type="domain" description="Tyr recombinase" evidence="4">
    <location>
        <begin position="1"/>
        <end position="88"/>
    </location>
</feature>
<sequence>ILREYFKTERPHVYLFEGQGSTPSRPVRYSAASIGSILKASVVKTGIKKKITVHTLRHSFATHLLERGTDLRYIQSLLGHESPKTTEI</sequence>
<keyword evidence="6" id="KW-1185">Reference proteome</keyword>
<dbReference type="PROSITE" id="PS51898">
    <property type="entry name" value="TYR_RECOMBINASE"/>
    <property type="match status" value="1"/>
</dbReference>
<dbReference type="PANTHER" id="PTHR30349:SF41">
    <property type="entry name" value="INTEGRASE_RECOMBINASE PROTEIN MJ0367-RELATED"/>
    <property type="match status" value="1"/>
</dbReference>
<reference evidence="5 6" key="1">
    <citation type="submission" date="2022-01" db="EMBL/GenBank/DDBJ databases">
        <title>Mariniradius saccharolyticus sp. nov., isolated from sediment of a river.</title>
        <authorList>
            <person name="Liu H."/>
        </authorList>
    </citation>
    <scope>NUCLEOTIDE SEQUENCE [LARGE SCALE GENOMIC DNA]</scope>
    <source>
        <strain evidence="5 6">RY-2</strain>
    </source>
</reference>
<keyword evidence="3" id="KW-0233">DNA recombination</keyword>
<dbReference type="SUPFAM" id="SSF56349">
    <property type="entry name" value="DNA breaking-rejoining enzymes"/>
    <property type="match status" value="1"/>
</dbReference>
<evidence type="ECO:0000313" key="6">
    <source>
        <dbReference type="Proteomes" id="UP001201449"/>
    </source>
</evidence>
<evidence type="ECO:0000259" key="4">
    <source>
        <dbReference type="PROSITE" id="PS51898"/>
    </source>
</evidence>
<feature type="non-terminal residue" evidence="5">
    <location>
        <position position="88"/>
    </location>
</feature>
<evidence type="ECO:0000313" key="5">
    <source>
        <dbReference type="EMBL" id="MCF1753425.1"/>
    </source>
</evidence>
<comment type="caution">
    <text evidence="5">The sequence shown here is derived from an EMBL/GenBank/DDBJ whole genome shotgun (WGS) entry which is preliminary data.</text>
</comment>
<dbReference type="Gene3D" id="1.10.443.10">
    <property type="entry name" value="Intergrase catalytic core"/>
    <property type="match status" value="1"/>
</dbReference>
<accession>A0ABS9C1I9</accession>
<dbReference type="InterPro" id="IPR050090">
    <property type="entry name" value="Tyrosine_recombinase_XerCD"/>
</dbReference>
<feature type="non-terminal residue" evidence="5">
    <location>
        <position position="1"/>
    </location>
</feature>
<dbReference type="EMBL" id="JAKEVZ010000091">
    <property type="protein sequence ID" value="MCF1753425.1"/>
    <property type="molecule type" value="Genomic_DNA"/>
</dbReference>
<comment type="similarity">
    <text evidence="1">Belongs to the 'phage' integrase family.</text>
</comment>
<keyword evidence="2" id="KW-0238">DNA-binding</keyword>
<dbReference type="InterPro" id="IPR011010">
    <property type="entry name" value="DNA_brk_join_enz"/>
</dbReference>
<organism evidence="5 6">
    <name type="scientific">Mariniradius sediminis</name>
    <dbReference type="NCBI Taxonomy" id="2909237"/>
    <lineage>
        <taxon>Bacteria</taxon>
        <taxon>Pseudomonadati</taxon>
        <taxon>Bacteroidota</taxon>
        <taxon>Cytophagia</taxon>
        <taxon>Cytophagales</taxon>
        <taxon>Cyclobacteriaceae</taxon>
        <taxon>Mariniradius</taxon>
    </lineage>
</organism>
<evidence type="ECO:0000256" key="1">
    <source>
        <dbReference type="ARBA" id="ARBA00008857"/>
    </source>
</evidence>
<protein>
    <submittedName>
        <fullName evidence="5">Tyrosine-type recombinase/integrase</fullName>
    </submittedName>
</protein>
<dbReference type="InterPro" id="IPR013762">
    <property type="entry name" value="Integrase-like_cat_sf"/>
</dbReference>
<evidence type="ECO:0000256" key="2">
    <source>
        <dbReference type="ARBA" id="ARBA00023125"/>
    </source>
</evidence>
<dbReference type="InterPro" id="IPR002104">
    <property type="entry name" value="Integrase_catalytic"/>
</dbReference>
<gene>
    <name evidence="5" type="ORF">L0U89_20405</name>
</gene>
<dbReference type="PANTHER" id="PTHR30349">
    <property type="entry name" value="PHAGE INTEGRASE-RELATED"/>
    <property type="match status" value="1"/>
</dbReference>
<dbReference type="Proteomes" id="UP001201449">
    <property type="component" value="Unassembled WGS sequence"/>
</dbReference>
<name>A0ABS9C1I9_9BACT</name>
<proteinExistence type="inferred from homology"/>